<dbReference type="Proteomes" id="UP000000763">
    <property type="component" value="Chromosome 2"/>
</dbReference>
<reference evidence="3" key="4">
    <citation type="journal article" date="2008" name="Nucleic Acids Res.">
        <title>The rice annotation project database (RAP-DB): 2008 update.</title>
        <authorList>
            <consortium name="The rice annotation project (RAP)"/>
        </authorList>
    </citation>
    <scope>GENOME REANNOTATION</scope>
    <source>
        <strain evidence="3">cv. Nipponbare</strain>
    </source>
</reference>
<gene>
    <name evidence="2" type="ORF">B1178F07.11</name>
    <name evidence="1" type="ORF">OSJNBa0060K08.21</name>
</gene>
<evidence type="ECO:0000313" key="1">
    <source>
        <dbReference type="EMBL" id="BAD20069.1"/>
    </source>
</evidence>
<proteinExistence type="predicted"/>
<organism evidence="2 3">
    <name type="scientific">Oryza sativa subsp. japonica</name>
    <name type="common">Rice</name>
    <dbReference type="NCBI Taxonomy" id="39947"/>
    <lineage>
        <taxon>Eukaryota</taxon>
        <taxon>Viridiplantae</taxon>
        <taxon>Streptophyta</taxon>
        <taxon>Embryophyta</taxon>
        <taxon>Tracheophyta</taxon>
        <taxon>Spermatophyta</taxon>
        <taxon>Magnoliopsida</taxon>
        <taxon>Liliopsida</taxon>
        <taxon>Poales</taxon>
        <taxon>Poaceae</taxon>
        <taxon>BOP clade</taxon>
        <taxon>Oryzoideae</taxon>
        <taxon>Oryzeae</taxon>
        <taxon>Oryzinae</taxon>
        <taxon>Oryza</taxon>
        <taxon>Oryza sativa</taxon>
    </lineage>
</organism>
<evidence type="ECO:0000313" key="3">
    <source>
        <dbReference type="Proteomes" id="UP000000763"/>
    </source>
</evidence>
<sequence length="94" mass="10437">MATIDTTVVHIKIKPSKFCNLVHEYLMESSQSHLSNGSSFIAKFHPSRPKSQKEGIRLICTGKINNPRRGVSIAKAQHNVLYGCSRITNVSLKS</sequence>
<reference evidence="3" key="3">
    <citation type="journal article" date="2005" name="Nature">
        <title>The map-based sequence of the rice genome.</title>
        <authorList>
            <consortium name="International rice genome sequencing project (IRGSP)"/>
            <person name="Matsumoto T."/>
            <person name="Wu J."/>
            <person name="Kanamori H."/>
            <person name="Katayose Y."/>
            <person name="Fujisawa M."/>
            <person name="Namiki N."/>
            <person name="Mizuno H."/>
            <person name="Yamamoto K."/>
            <person name="Antonio B.A."/>
            <person name="Baba T."/>
            <person name="Sakata K."/>
            <person name="Nagamura Y."/>
            <person name="Aoki H."/>
            <person name="Arikawa K."/>
            <person name="Arita K."/>
            <person name="Bito T."/>
            <person name="Chiden Y."/>
            <person name="Fujitsuka N."/>
            <person name="Fukunaka R."/>
            <person name="Hamada M."/>
            <person name="Harada C."/>
            <person name="Hayashi A."/>
            <person name="Hijishita S."/>
            <person name="Honda M."/>
            <person name="Hosokawa S."/>
            <person name="Ichikawa Y."/>
            <person name="Idonuma A."/>
            <person name="Iijima M."/>
            <person name="Ikeda M."/>
            <person name="Ikeno M."/>
            <person name="Ito K."/>
            <person name="Ito S."/>
            <person name="Ito T."/>
            <person name="Ito Y."/>
            <person name="Ito Y."/>
            <person name="Iwabuchi A."/>
            <person name="Kamiya K."/>
            <person name="Karasawa W."/>
            <person name="Kurita K."/>
            <person name="Katagiri S."/>
            <person name="Kikuta A."/>
            <person name="Kobayashi H."/>
            <person name="Kobayashi N."/>
            <person name="Machita K."/>
            <person name="Maehara T."/>
            <person name="Masukawa M."/>
            <person name="Mizubayashi T."/>
            <person name="Mukai Y."/>
            <person name="Nagasaki H."/>
            <person name="Nagata Y."/>
            <person name="Naito S."/>
            <person name="Nakashima M."/>
            <person name="Nakama Y."/>
            <person name="Nakamichi Y."/>
            <person name="Nakamura M."/>
            <person name="Meguro A."/>
            <person name="Negishi M."/>
            <person name="Ohta I."/>
            <person name="Ohta T."/>
            <person name="Okamoto M."/>
            <person name="Ono N."/>
            <person name="Saji S."/>
            <person name="Sakaguchi M."/>
            <person name="Sakai K."/>
            <person name="Shibata M."/>
            <person name="Shimokawa T."/>
            <person name="Song J."/>
            <person name="Takazaki Y."/>
            <person name="Terasawa K."/>
            <person name="Tsugane M."/>
            <person name="Tsuji K."/>
            <person name="Ueda S."/>
            <person name="Waki K."/>
            <person name="Yamagata H."/>
            <person name="Yamamoto M."/>
            <person name="Yamamoto S."/>
            <person name="Yamane H."/>
            <person name="Yoshiki S."/>
            <person name="Yoshihara R."/>
            <person name="Yukawa K."/>
            <person name="Zhong H."/>
            <person name="Yano M."/>
            <person name="Yuan Q."/>
            <person name="Ouyang S."/>
            <person name="Liu J."/>
            <person name="Jones K.M."/>
            <person name="Gansberger K."/>
            <person name="Moffat K."/>
            <person name="Hill J."/>
            <person name="Bera J."/>
            <person name="Fadrosh D."/>
            <person name="Jin S."/>
            <person name="Johri S."/>
            <person name="Kim M."/>
            <person name="Overton L."/>
            <person name="Reardon M."/>
            <person name="Tsitrin T."/>
            <person name="Vuong H."/>
            <person name="Weaver B."/>
            <person name="Ciecko A."/>
            <person name="Tallon L."/>
            <person name="Jackson J."/>
            <person name="Pai G."/>
            <person name="Aken S.V."/>
            <person name="Utterback T."/>
            <person name="Reidmuller S."/>
            <person name="Feldblyum T."/>
            <person name="Hsiao J."/>
            <person name="Zismann V."/>
            <person name="Iobst S."/>
            <person name="de Vazeille A.R."/>
            <person name="Buell C.R."/>
            <person name="Ying K."/>
            <person name="Li Y."/>
            <person name="Lu T."/>
            <person name="Huang Y."/>
            <person name="Zhao Q."/>
            <person name="Feng Q."/>
            <person name="Zhang L."/>
            <person name="Zhu J."/>
            <person name="Weng Q."/>
            <person name="Mu J."/>
            <person name="Lu Y."/>
            <person name="Fan D."/>
            <person name="Liu Y."/>
            <person name="Guan J."/>
            <person name="Zhang Y."/>
            <person name="Yu S."/>
            <person name="Liu X."/>
            <person name="Zhang Y."/>
            <person name="Hong G."/>
            <person name="Han B."/>
            <person name="Choisne N."/>
            <person name="Demange N."/>
            <person name="Orjeda G."/>
            <person name="Samain S."/>
            <person name="Cattolico L."/>
            <person name="Pelletier E."/>
            <person name="Couloux A."/>
            <person name="Segurens B."/>
            <person name="Wincker P."/>
            <person name="D'Hont A."/>
            <person name="Scarpelli C."/>
            <person name="Weissenbach J."/>
            <person name="Salanoubat M."/>
            <person name="Quetier F."/>
            <person name="Yu Y."/>
            <person name="Kim H.R."/>
            <person name="Rambo T."/>
            <person name="Currie J."/>
            <person name="Collura K."/>
            <person name="Luo M."/>
            <person name="Yang T."/>
            <person name="Ammiraju J.S.S."/>
            <person name="Engler F."/>
            <person name="Soderlund C."/>
            <person name="Wing R.A."/>
            <person name="Palmer L.E."/>
            <person name="de la Bastide M."/>
            <person name="Spiegel L."/>
            <person name="Nascimento L."/>
            <person name="Zutavern T."/>
            <person name="O'Shaughnessy A."/>
            <person name="Dike S."/>
            <person name="Dedhia N."/>
            <person name="Preston R."/>
            <person name="Balija V."/>
            <person name="McCombie W.R."/>
            <person name="Chow T."/>
            <person name="Chen H."/>
            <person name="Chung M."/>
            <person name="Chen C."/>
            <person name="Shaw J."/>
            <person name="Wu H."/>
            <person name="Hsiao K."/>
            <person name="Chao Y."/>
            <person name="Chu M."/>
            <person name="Cheng C."/>
            <person name="Hour A."/>
            <person name="Lee P."/>
            <person name="Lin S."/>
            <person name="Lin Y."/>
            <person name="Liou J."/>
            <person name="Liu S."/>
            <person name="Hsing Y."/>
            <person name="Raghuvanshi S."/>
            <person name="Mohanty A."/>
            <person name="Bharti A.K."/>
            <person name="Gaur A."/>
            <person name="Gupta V."/>
            <person name="Kumar D."/>
            <person name="Ravi V."/>
            <person name="Vij S."/>
            <person name="Kapur A."/>
            <person name="Khurana P."/>
            <person name="Khurana P."/>
            <person name="Khurana J.P."/>
            <person name="Tyagi A.K."/>
            <person name="Gaikwad K."/>
            <person name="Singh A."/>
            <person name="Dalal V."/>
            <person name="Srivastava S."/>
            <person name="Dixit A."/>
            <person name="Pal A.K."/>
            <person name="Ghazi I.A."/>
            <person name="Yadav M."/>
            <person name="Pandit A."/>
            <person name="Bhargava A."/>
            <person name="Sureshbabu K."/>
            <person name="Batra K."/>
            <person name="Sharma T.R."/>
            <person name="Mohapatra T."/>
            <person name="Singh N.K."/>
            <person name="Messing J."/>
            <person name="Nelson A.B."/>
            <person name="Fuks G."/>
            <person name="Kavchok S."/>
            <person name="Keizer G."/>
            <person name="Linton E."/>
            <person name="Llaca V."/>
            <person name="Song R."/>
            <person name="Tanyolac B."/>
            <person name="Young S."/>
            <person name="Ho-Il K."/>
            <person name="Hahn J.H."/>
            <person name="Sangsakoo G."/>
            <person name="Vanavichit A."/>
            <person name="de Mattos Luiz.A.T."/>
            <person name="Zimmer P.D."/>
            <person name="Malone G."/>
            <person name="Dellagostin O."/>
            <person name="de Oliveira A.C."/>
            <person name="Bevan M."/>
            <person name="Bancroft I."/>
            <person name="Minx P."/>
            <person name="Cordum H."/>
            <person name="Wilson R."/>
            <person name="Cheng Z."/>
            <person name="Jin W."/>
            <person name="Jiang J."/>
            <person name="Leong S.A."/>
            <person name="Iwama H."/>
            <person name="Gojobori T."/>
            <person name="Itoh T."/>
            <person name="Niimura Y."/>
            <person name="Fujii Y."/>
            <person name="Habara T."/>
            <person name="Sakai H."/>
            <person name="Sato Y."/>
            <person name="Wilson G."/>
            <person name="Kumar K."/>
            <person name="McCouch S."/>
            <person name="Juretic N."/>
            <person name="Hoen D."/>
            <person name="Wright S."/>
            <person name="Bruskiewich R."/>
            <person name="Bureau T."/>
            <person name="Miyao A."/>
            <person name="Hirochika H."/>
            <person name="Nishikawa T."/>
            <person name="Kadowaki K."/>
            <person name="Sugiura M."/>
            <person name="Burr B."/>
            <person name="Sasaki T."/>
        </authorList>
    </citation>
    <scope>NUCLEOTIDE SEQUENCE [LARGE SCALE GENOMIC DNA]</scope>
    <source>
        <strain evidence="3">cv. Nipponbare</strain>
    </source>
</reference>
<name>Q6K243_ORYSJ</name>
<reference evidence="1" key="1">
    <citation type="submission" date="2002-10" db="EMBL/GenBank/DDBJ databases">
        <title>Oryza sativa nipponbare(GA3) genomic DNA, chromosome 2, BAC clone:OSJNBa0060K08.</title>
        <authorList>
            <person name="Sasaki T."/>
            <person name="Matsumoto T."/>
            <person name="Katayose Y."/>
        </authorList>
    </citation>
    <scope>NUCLEOTIDE SEQUENCE</scope>
</reference>
<dbReference type="EMBL" id="AP005803">
    <property type="protein sequence ID" value="BAD20069.1"/>
    <property type="molecule type" value="Genomic_DNA"/>
</dbReference>
<reference evidence="2" key="2">
    <citation type="submission" date="2003-01" db="EMBL/GenBank/DDBJ databases">
        <title>Oryza sativa nipponbare(GA3) genomic DNA, chromosome 2, BAC clone:B1178F07.</title>
        <authorList>
            <person name="Sasaki T."/>
            <person name="Matsumoto T."/>
            <person name="Katayose Y."/>
        </authorList>
    </citation>
    <scope>NUCLEOTIDE SEQUENCE</scope>
</reference>
<dbReference type="EMBL" id="AP006160">
    <property type="protein sequence ID" value="BAD20115.1"/>
    <property type="molecule type" value="Genomic_DNA"/>
</dbReference>
<accession>Q6K243</accession>
<evidence type="ECO:0000313" key="2">
    <source>
        <dbReference type="EMBL" id="BAD20115.1"/>
    </source>
</evidence>
<dbReference type="AlphaFoldDB" id="Q6K243"/>
<protein>
    <submittedName>
        <fullName evidence="2">Uncharacterized protein</fullName>
    </submittedName>
</protein>